<dbReference type="RefSeq" id="WP_046133788.1">
    <property type="nucleotide sequence ID" value="NZ_FQVC01000003.1"/>
</dbReference>
<sequence length="123" mass="13270">MSGRKHFGVEAAPRYPNVDLEALADQVGEAAERSGLGVRKLIDELESYTGTEAVKFNITDGDCLVIKCPHVVTRDEAFHLKSAFTALVDNLGVNAKVIILDRGIDIAVLTKGEPERAPGRLTP</sequence>
<gene>
    <name evidence="2" type="ORF">SAMN02745223_01310</name>
    <name evidence="1" type="ORF">VW29_02560</name>
</gene>
<dbReference type="PATRIC" id="fig|1121477.3.peg.1567"/>
<evidence type="ECO:0000313" key="3">
    <source>
        <dbReference type="Proteomes" id="UP000033608"/>
    </source>
</evidence>
<dbReference type="OrthoDB" id="10011920at2"/>
<reference evidence="1 3" key="1">
    <citation type="submission" date="2015-03" db="EMBL/GenBank/DDBJ databases">
        <authorList>
            <person name="Hassan Y.I."/>
            <person name="Lepp D."/>
            <person name="Zhou T."/>
        </authorList>
    </citation>
    <scope>NUCLEOTIDE SEQUENCE [LARGE SCALE GENOMIC DNA]</scope>
    <source>
        <strain evidence="1 3">DSM 17137</strain>
    </source>
</reference>
<dbReference type="EMBL" id="LAJF01000036">
    <property type="protein sequence ID" value="KKB86459.1"/>
    <property type="molecule type" value="Genomic_DNA"/>
</dbReference>
<proteinExistence type="predicted"/>
<dbReference type="STRING" id="1121477.SAMN02745223_01310"/>
<dbReference type="EMBL" id="FQVC01000003">
    <property type="protein sequence ID" value="SHE88235.1"/>
    <property type="molecule type" value="Genomic_DNA"/>
</dbReference>
<evidence type="ECO:0000313" key="1">
    <source>
        <dbReference type="EMBL" id="KKB86459.1"/>
    </source>
</evidence>
<dbReference type="Proteomes" id="UP000033608">
    <property type="component" value="Unassembled WGS sequence"/>
</dbReference>
<dbReference type="AlphaFoldDB" id="A0A0F5LW87"/>
<organism evidence="1 3">
    <name type="scientific">Devosia limi DSM 17137</name>
    <dbReference type="NCBI Taxonomy" id="1121477"/>
    <lineage>
        <taxon>Bacteria</taxon>
        <taxon>Pseudomonadati</taxon>
        <taxon>Pseudomonadota</taxon>
        <taxon>Alphaproteobacteria</taxon>
        <taxon>Hyphomicrobiales</taxon>
        <taxon>Devosiaceae</taxon>
        <taxon>Devosia</taxon>
    </lineage>
</organism>
<keyword evidence="3" id="KW-1185">Reference proteome</keyword>
<reference evidence="2 4" key="2">
    <citation type="submission" date="2016-11" db="EMBL/GenBank/DDBJ databases">
        <authorList>
            <person name="Jaros S."/>
            <person name="Januszkiewicz K."/>
            <person name="Wedrychowicz H."/>
        </authorList>
    </citation>
    <scope>NUCLEOTIDE SEQUENCE [LARGE SCALE GENOMIC DNA]</scope>
    <source>
        <strain evidence="2 4">DSM 17137</strain>
    </source>
</reference>
<protein>
    <submittedName>
        <fullName evidence="1">Uncharacterized protein</fullName>
    </submittedName>
</protein>
<accession>A0A0F5LW87</accession>
<evidence type="ECO:0000313" key="4">
    <source>
        <dbReference type="Proteomes" id="UP000184533"/>
    </source>
</evidence>
<dbReference type="Proteomes" id="UP000184533">
    <property type="component" value="Unassembled WGS sequence"/>
</dbReference>
<evidence type="ECO:0000313" key="2">
    <source>
        <dbReference type="EMBL" id="SHE88235.1"/>
    </source>
</evidence>
<name>A0A0F5LW87_9HYPH</name>